<evidence type="ECO:0000313" key="3">
    <source>
        <dbReference type="Proteomes" id="UP001157006"/>
    </source>
</evidence>
<feature type="transmembrane region" description="Helical" evidence="1">
    <location>
        <begin position="23"/>
        <end position="43"/>
    </location>
</feature>
<proteinExistence type="predicted"/>
<dbReference type="EMBL" id="OX451738">
    <property type="protein sequence ID" value="CAI8605969.1"/>
    <property type="molecule type" value="Genomic_DNA"/>
</dbReference>
<sequence length="109" mass="12973">MQSNNENHFAVGDFKAFSFDKEVGFCFFPVFSVFFVSEGYVVFRKMMRIFSKVWMLLFGFVYTMMEKMMNLLLDDVDAGCKRKLFCSFFFLMDQIDLHFCYVTVSLIFI</sequence>
<organism evidence="2 3">
    <name type="scientific">Vicia faba</name>
    <name type="common">Broad bean</name>
    <name type="synonym">Faba vulgaris</name>
    <dbReference type="NCBI Taxonomy" id="3906"/>
    <lineage>
        <taxon>Eukaryota</taxon>
        <taxon>Viridiplantae</taxon>
        <taxon>Streptophyta</taxon>
        <taxon>Embryophyta</taxon>
        <taxon>Tracheophyta</taxon>
        <taxon>Spermatophyta</taxon>
        <taxon>Magnoliopsida</taxon>
        <taxon>eudicotyledons</taxon>
        <taxon>Gunneridae</taxon>
        <taxon>Pentapetalae</taxon>
        <taxon>rosids</taxon>
        <taxon>fabids</taxon>
        <taxon>Fabales</taxon>
        <taxon>Fabaceae</taxon>
        <taxon>Papilionoideae</taxon>
        <taxon>50 kb inversion clade</taxon>
        <taxon>NPAAA clade</taxon>
        <taxon>Hologalegina</taxon>
        <taxon>IRL clade</taxon>
        <taxon>Fabeae</taxon>
        <taxon>Vicia</taxon>
    </lineage>
</organism>
<feature type="transmembrane region" description="Helical" evidence="1">
    <location>
        <begin position="49"/>
        <end position="65"/>
    </location>
</feature>
<gene>
    <name evidence="2" type="ORF">VFH_III207240</name>
</gene>
<evidence type="ECO:0000256" key="1">
    <source>
        <dbReference type="SAM" id="Phobius"/>
    </source>
</evidence>
<dbReference type="AlphaFoldDB" id="A0AAV1A5U9"/>
<keyword evidence="3" id="KW-1185">Reference proteome</keyword>
<dbReference type="Proteomes" id="UP001157006">
    <property type="component" value="Chromosome 3"/>
</dbReference>
<keyword evidence="1" id="KW-0472">Membrane</keyword>
<reference evidence="2 3" key="1">
    <citation type="submission" date="2023-01" db="EMBL/GenBank/DDBJ databases">
        <authorList>
            <person name="Kreplak J."/>
        </authorList>
    </citation>
    <scope>NUCLEOTIDE SEQUENCE [LARGE SCALE GENOMIC DNA]</scope>
</reference>
<accession>A0AAV1A5U9</accession>
<keyword evidence="1" id="KW-0812">Transmembrane</keyword>
<name>A0AAV1A5U9_VICFA</name>
<feature type="transmembrane region" description="Helical" evidence="1">
    <location>
        <begin position="85"/>
        <end position="108"/>
    </location>
</feature>
<evidence type="ECO:0008006" key="4">
    <source>
        <dbReference type="Google" id="ProtNLM"/>
    </source>
</evidence>
<protein>
    <recommendedName>
        <fullName evidence="4">Transmembrane protein</fullName>
    </recommendedName>
</protein>
<evidence type="ECO:0000313" key="2">
    <source>
        <dbReference type="EMBL" id="CAI8605969.1"/>
    </source>
</evidence>
<keyword evidence="1" id="KW-1133">Transmembrane helix</keyword>